<dbReference type="SUPFAM" id="SSF51182">
    <property type="entry name" value="RmlC-like cupins"/>
    <property type="match status" value="1"/>
</dbReference>
<evidence type="ECO:0008006" key="4">
    <source>
        <dbReference type="Google" id="ProtNLM"/>
    </source>
</evidence>
<protein>
    <recommendedName>
        <fullName evidence="4">Cupin 2 conserved barrel domain-containing protein</fullName>
    </recommendedName>
</protein>
<gene>
    <name evidence="2" type="ORF">B0T17DRAFT_618402</name>
</gene>
<accession>A0AA39WUU8</accession>
<proteinExistence type="predicted"/>
<evidence type="ECO:0000256" key="1">
    <source>
        <dbReference type="SAM" id="MobiDB-lite"/>
    </source>
</evidence>
<comment type="caution">
    <text evidence="2">The sequence shown here is derived from an EMBL/GenBank/DDBJ whole genome shotgun (WGS) entry which is preliminary data.</text>
</comment>
<dbReference type="InterPro" id="IPR014710">
    <property type="entry name" value="RmlC-like_jellyroll"/>
</dbReference>
<keyword evidence="3" id="KW-1185">Reference proteome</keyword>
<dbReference type="EMBL" id="JAULSR010000004">
    <property type="protein sequence ID" value="KAK0622038.1"/>
    <property type="molecule type" value="Genomic_DNA"/>
</dbReference>
<reference evidence="2" key="1">
    <citation type="submission" date="2023-06" db="EMBL/GenBank/DDBJ databases">
        <title>Genome-scale phylogeny and comparative genomics of the fungal order Sordariales.</title>
        <authorList>
            <consortium name="Lawrence Berkeley National Laboratory"/>
            <person name="Hensen N."/>
            <person name="Bonometti L."/>
            <person name="Westerberg I."/>
            <person name="Brannstrom I.O."/>
            <person name="Guillou S."/>
            <person name="Cros-Aarteil S."/>
            <person name="Calhoun S."/>
            <person name="Haridas S."/>
            <person name="Kuo A."/>
            <person name="Mondo S."/>
            <person name="Pangilinan J."/>
            <person name="Riley R."/>
            <person name="LaButti K."/>
            <person name="Andreopoulos B."/>
            <person name="Lipzen A."/>
            <person name="Chen C."/>
            <person name="Yanf M."/>
            <person name="Daum C."/>
            <person name="Ng V."/>
            <person name="Clum A."/>
            <person name="Steindorff A."/>
            <person name="Ohm R."/>
            <person name="Martin F."/>
            <person name="Silar P."/>
            <person name="Natvig D."/>
            <person name="Lalanne C."/>
            <person name="Gautier V."/>
            <person name="Ament-velasquez S.L."/>
            <person name="Kruys A."/>
            <person name="Hutchinson M.I."/>
            <person name="Powell A.J."/>
            <person name="Barry K."/>
            <person name="Miller A.N."/>
            <person name="Grigoriev I.V."/>
            <person name="Debuchy R."/>
            <person name="Gladieux P."/>
            <person name="Thoren M.H."/>
            <person name="Johannesson H."/>
        </authorList>
    </citation>
    <scope>NUCLEOTIDE SEQUENCE</scope>
    <source>
        <strain evidence="2">SMH3391-2</strain>
    </source>
</reference>
<organism evidence="2 3">
    <name type="scientific">Bombardia bombarda</name>
    <dbReference type="NCBI Taxonomy" id="252184"/>
    <lineage>
        <taxon>Eukaryota</taxon>
        <taxon>Fungi</taxon>
        <taxon>Dikarya</taxon>
        <taxon>Ascomycota</taxon>
        <taxon>Pezizomycotina</taxon>
        <taxon>Sordariomycetes</taxon>
        <taxon>Sordariomycetidae</taxon>
        <taxon>Sordariales</taxon>
        <taxon>Lasiosphaeriaceae</taxon>
        <taxon>Bombardia</taxon>
    </lineage>
</organism>
<dbReference type="Gene3D" id="2.60.120.10">
    <property type="entry name" value="Jelly Rolls"/>
    <property type="match status" value="1"/>
</dbReference>
<feature type="region of interest" description="Disordered" evidence="1">
    <location>
        <begin position="1"/>
        <end position="23"/>
    </location>
</feature>
<evidence type="ECO:0000313" key="2">
    <source>
        <dbReference type="EMBL" id="KAK0622038.1"/>
    </source>
</evidence>
<sequence>MAKKWQLWLSPRPSRTQTPAGPRILSPHDAAMYEFNYEPNGGLVVTETHYADNPVVRAGKSGPPLHIHLRQTEYFEVVQGVLGAVKNEKEVAWTKDDGLLKITPGTRHRFWPHSSNTDQNLVFKVWAEPQDLDLGFDESYLRAGLGYLRDCQREGMEPSVFQLALLGCSSETVLTPSFWMPIWLLKGVHHALAYWIAKPLLGYEETYPEYAVPEGGRGRGTKKTK</sequence>
<evidence type="ECO:0000313" key="3">
    <source>
        <dbReference type="Proteomes" id="UP001174934"/>
    </source>
</evidence>
<dbReference type="Proteomes" id="UP001174934">
    <property type="component" value="Unassembled WGS sequence"/>
</dbReference>
<dbReference type="InterPro" id="IPR011051">
    <property type="entry name" value="RmlC_Cupin_sf"/>
</dbReference>
<name>A0AA39WUU8_9PEZI</name>
<dbReference type="AlphaFoldDB" id="A0AA39WUU8"/>